<dbReference type="Gene3D" id="3.40.50.300">
    <property type="entry name" value="P-loop containing nucleotide triphosphate hydrolases"/>
    <property type="match status" value="1"/>
</dbReference>
<accession>A0A1C3NTP0</accession>
<dbReference type="Proteomes" id="UP000199013">
    <property type="component" value="Unassembled WGS sequence"/>
</dbReference>
<keyword evidence="2" id="KW-0812">Transmembrane</keyword>
<evidence type="ECO:0000256" key="2">
    <source>
        <dbReference type="SAM" id="Phobius"/>
    </source>
</evidence>
<evidence type="ECO:0000313" key="4">
    <source>
        <dbReference type="Proteomes" id="UP000199013"/>
    </source>
</evidence>
<reference evidence="4" key="1">
    <citation type="submission" date="2016-02" db="EMBL/GenBank/DDBJ databases">
        <authorList>
            <person name="Wibberg D."/>
        </authorList>
    </citation>
    <scope>NUCLEOTIDE SEQUENCE [LARGE SCALE GENOMIC DNA]</scope>
</reference>
<organism evidence="3 4">
    <name type="scientific">Candidatus Protofrankia californiensis</name>
    <dbReference type="NCBI Taxonomy" id="1839754"/>
    <lineage>
        <taxon>Bacteria</taxon>
        <taxon>Bacillati</taxon>
        <taxon>Actinomycetota</taxon>
        <taxon>Actinomycetes</taxon>
        <taxon>Frankiales</taxon>
        <taxon>Frankiaceae</taxon>
        <taxon>Protofrankia</taxon>
    </lineage>
</organism>
<name>A0A1C3NTP0_9ACTN</name>
<feature type="transmembrane region" description="Helical" evidence="2">
    <location>
        <begin position="58"/>
        <end position="75"/>
    </location>
</feature>
<dbReference type="InterPro" id="IPR027417">
    <property type="entry name" value="P-loop_NTPase"/>
</dbReference>
<dbReference type="SUPFAM" id="SSF52540">
    <property type="entry name" value="P-loop containing nucleoside triphosphate hydrolases"/>
    <property type="match status" value="1"/>
</dbReference>
<keyword evidence="2" id="KW-1133">Transmembrane helix</keyword>
<keyword evidence="2" id="KW-0472">Membrane</keyword>
<gene>
    <name evidence="3" type="ORF">FDG2_0432</name>
</gene>
<feature type="transmembrane region" description="Helical" evidence="2">
    <location>
        <begin position="87"/>
        <end position="104"/>
    </location>
</feature>
<dbReference type="EMBL" id="FLUV01000179">
    <property type="protein sequence ID" value="SBW17932.1"/>
    <property type="molecule type" value="Genomic_DNA"/>
</dbReference>
<evidence type="ECO:0000256" key="1">
    <source>
        <dbReference type="SAM" id="MobiDB-lite"/>
    </source>
</evidence>
<evidence type="ECO:0000313" key="3">
    <source>
        <dbReference type="EMBL" id="SBW17932.1"/>
    </source>
</evidence>
<keyword evidence="4" id="KW-1185">Reference proteome</keyword>
<evidence type="ECO:0008006" key="5">
    <source>
        <dbReference type="Google" id="ProtNLM"/>
    </source>
</evidence>
<proteinExistence type="predicted"/>
<sequence length="634" mass="69315">MPPQPARRNAELVRTATTTATATRHRNRTPRNPLTAIPFAVAAAAVAVGAALHTIPTALAVPVAVATAIAVDVAVTRRLAPQDRGSAHLAVVATAGIVIATATAPLSLRFVLVVTAIAAAASSRIGRHPAVRRRKRTLDLADGWPRIAATVGHPELALNGPVVDRGAEGYTYRVMVPEGQTIEFLSRLAGSLASALNLRVDQVQVELDPDWNRLGAIHIREADPRDSATTAMVDAAVATVTDSIPIGLYADGKPFNLQMFVEGLGGVDGMAAGDKGAGKSSLVIRILKAWRNTPDVAILFADGANGRDFGPWKDCFFRYTTEPREFLEWLRRLNRIADNREKANGENKRRVWRPSPTDPVVALFVEEMAKFGKSAYGPDIAQELGRLAVRNRAIGLIIFGLTQYPIGMNALGPEVRRGMHNRFQFRDAESGTMILSSLPPRQIRASENGTFYAETRDENRRMTAQVLWTPDDERDKIIAGWSGNANATFETEWAAADPPAGPAGNSRRPQPEPDTDAGSEQLFASGPDDTPTVEGQVLAVVPTEFPQIRDLPDRRPEMAFDEADWEFRALLREHGQVTSKQVEQAVGWRRGRVRRELIAPAIDAGWLTPEEDNRGDRVYRPVDEWLNAERRANR</sequence>
<feature type="compositionally biased region" description="Low complexity" evidence="1">
    <location>
        <begin position="495"/>
        <end position="504"/>
    </location>
</feature>
<protein>
    <recommendedName>
        <fullName evidence="5">FtsK domain-containing protein</fullName>
    </recommendedName>
</protein>
<feature type="transmembrane region" description="Helical" evidence="2">
    <location>
        <begin position="34"/>
        <end position="52"/>
    </location>
</feature>
<feature type="region of interest" description="Disordered" evidence="1">
    <location>
        <begin position="495"/>
        <end position="533"/>
    </location>
</feature>
<dbReference type="AlphaFoldDB" id="A0A1C3NTP0"/>